<dbReference type="PANTHER" id="PTHR13887">
    <property type="entry name" value="GLUTATHIONE S-TRANSFERASE KAPPA"/>
    <property type="match status" value="1"/>
</dbReference>
<evidence type="ECO:0000256" key="3">
    <source>
        <dbReference type="ARBA" id="ARBA00023002"/>
    </source>
</evidence>
<evidence type="ECO:0000313" key="8">
    <source>
        <dbReference type="EMBL" id="OHA76142.1"/>
    </source>
</evidence>
<keyword evidence="4" id="KW-1015">Disulfide bond</keyword>
<dbReference type="PANTHER" id="PTHR13887:SF14">
    <property type="entry name" value="DISULFIDE BOND FORMATION PROTEIN D"/>
    <property type="match status" value="1"/>
</dbReference>
<proteinExistence type="inferred from homology"/>
<dbReference type="PROSITE" id="PS51352">
    <property type="entry name" value="THIOREDOXIN_2"/>
    <property type="match status" value="1"/>
</dbReference>
<accession>A0A1G2RV32</accession>
<reference evidence="8 9" key="1">
    <citation type="journal article" date="2016" name="Nat. Commun.">
        <title>Thousands of microbial genomes shed light on interconnected biogeochemical processes in an aquifer system.</title>
        <authorList>
            <person name="Anantharaman K."/>
            <person name="Brown C.T."/>
            <person name="Hug L.A."/>
            <person name="Sharon I."/>
            <person name="Castelle C.J."/>
            <person name="Probst A.J."/>
            <person name="Thomas B.C."/>
            <person name="Singh A."/>
            <person name="Wilkins M.J."/>
            <person name="Karaoz U."/>
            <person name="Brodie E.L."/>
            <person name="Williams K.H."/>
            <person name="Hubbard S.S."/>
            <person name="Banfield J.F."/>
        </authorList>
    </citation>
    <scope>NUCLEOTIDE SEQUENCE [LARGE SCALE GENOMIC DNA]</scope>
</reference>
<name>A0A1G2RV32_9BACT</name>
<keyword evidence="5" id="KW-0676">Redox-active center</keyword>
<dbReference type="EMBL" id="MHUM01000035">
    <property type="protein sequence ID" value="OHA76142.1"/>
    <property type="molecule type" value="Genomic_DNA"/>
</dbReference>
<dbReference type="InterPro" id="IPR036249">
    <property type="entry name" value="Thioredoxin-like_sf"/>
</dbReference>
<evidence type="ECO:0000313" key="9">
    <source>
        <dbReference type="Proteomes" id="UP000177853"/>
    </source>
</evidence>
<keyword evidence="2" id="KW-0732">Signal</keyword>
<dbReference type="InterPro" id="IPR012336">
    <property type="entry name" value="Thioredoxin-like_fold"/>
</dbReference>
<sequence>METENKTQSNPYVIPAAIVVAGALIAGAVVFSQNSDISKSGTASIVGDQVLTDENPAPKPLNISIDLNDWPAIGNTDAPVVLAEYADFACPYCAKFAADTLPSIKKDYVDTGKILLIYKDFPVVGGDRAAEAAHCAREQGKYWEYHNLLFEKQSSDRGAWNTAEAHRAYAESLGLDADALVSCLNDRKYQSKVQA</sequence>
<comment type="similarity">
    <text evidence="1">Belongs to the thioredoxin family. DsbA subfamily.</text>
</comment>
<evidence type="ECO:0000256" key="4">
    <source>
        <dbReference type="ARBA" id="ARBA00023157"/>
    </source>
</evidence>
<feature type="domain" description="Thioredoxin" evidence="7">
    <location>
        <begin position="22"/>
        <end position="175"/>
    </location>
</feature>
<dbReference type="Gene3D" id="3.40.30.10">
    <property type="entry name" value="Glutaredoxin"/>
    <property type="match status" value="1"/>
</dbReference>
<organism evidence="8 9">
    <name type="scientific">Candidatus Wildermuthbacteria bacterium RIFCSPLOWO2_12_FULL_40_9</name>
    <dbReference type="NCBI Taxonomy" id="1802467"/>
    <lineage>
        <taxon>Bacteria</taxon>
        <taxon>Candidatus Wildermuthiibacteriota</taxon>
    </lineage>
</organism>
<feature type="non-terminal residue" evidence="8">
    <location>
        <position position="195"/>
    </location>
</feature>
<evidence type="ECO:0000256" key="5">
    <source>
        <dbReference type="ARBA" id="ARBA00023284"/>
    </source>
</evidence>
<comment type="caution">
    <text evidence="8">The sequence shown here is derived from an EMBL/GenBank/DDBJ whole genome shotgun (WGS) entry which is preliminary data.</text>
</comment>
<evidence type="ECO:0000256" key="2">
    <source>
        <dbReference type="ARBA" id="ARBA00022729"/>
    </source>
</evidence>
<keyword evidence="6" id="KW-0472">Membrane</keyword>
<dbReference type="Proteomes" id="UP000177853">
    <property type="component" value="Unassembled WGS sequence"/>
</dbReference>
<evidence type="ECO:0000256" key="1">
    <source>
        <dbReference type="ARBA" id="ARBA00005791"/>
    </source>
</evidence>
<dbReference type="GO" id="GO:0016491">
    <property type="term" value="F:oxidoreductase activity"/>
    <property type="evidence" value="ECO:0007669"/>
    <property type="project" value="UniProtKB-KW"/>
</dbReference>
<gene>
    <name evidence="8" type="ORF">A3H01_00080</name>
</gene>
<dbReference type="InterPro" id="IPR013766">
    <property type="entry name" value="Thioredoxin_domain"/>
</dbReference>
<keyword evidence="3" id="KW-0560">Oxidoreductase</keyword>
<protein>
    <recommendedName>
        <fullName evidence="7">Thioredoxin domain-containing protein</fullName>
    </recommendedName>
</protein>
<dbReference type="Pfam" id="PF13462">
    <property type="entry name" value="Thioredoxin_4"/>
    <property type="match status" value="1"/>
</dbReference>
<dbReference type="AlphaFoldDB" id="A0A1G2RV32"/>
<evidence type="ECO:0000256" key="6">
    <source>
        <dbReference type="SAM" id="Phobius"/>
    </source>
</evidence>
<keyword evidence="6" id="KW-0812">Transmembrane</keyword>
<evidence type="ECO:0000259" key="7">
    <source>
        <dbReference type="PROSITE" id="PS51352"/>
    </source>
</evidence>
<dbReference type="SUPFAM" id="SSF52833">
    <property type="entry name" value="Thioredoxin-like"/>
    <property type="match status" value="1"/>
</dbReference>
<keyword evidence="6" id="KW-1133">Transmembrane helix</keyword>
<feature type="transmembrane region" description="Helical" evidence="6">
    <location>
        <begin position="12"/>
        <end position="31"/>
    </location>
</feature>